<comment type="function">
    <text evidence="4">Inhibits the enzyme activity of ATPase.</text>
</comment>
<proteinExistence type="inferred from homology"/>
<dbReference type="GO" id="GO:0005739">
    <property type="term" value="C:mitochondrion"/>
    <property type="evidence" value="ECO:0007669"/>
    <property type="project" value="UniProtKB-SubCell"/>
</dbReference>
<evidence type="ECO:0000256" key="2">
    <source>
        <dbReference type="ARBA" id="ARBA00010901"/>
    </source>
</evidence>
<feature type="non-terminal residue" evidence="7">
    <location>
        <position position="90"/>
    </location>
</feature>
<feature type="region of interest" description="Disordered" evidence="6">
    <location>
        <begin position="19"/>
        <end position="52"/>
    </location>
</feature>
<dbReference type="InterPro" id="IPR007648">
    <property type="entry name" value="ATPase_inhibitor_mt"/>
</dbReference>
<keyword evidence="3" id="KW-0496">Mitochondrion</keyword>
<evidence type="ECO:0000256" key="6">
    <source>
        <dbReference type="SAM" id="MobiDB-lite"/>
    </source>
</evidence>
<dbReference type="Pfam" id="PF04568">
    <property type="entry name" value="IATP"/>
    <property type="match status" value="1"/>
</dbReference>
<dbReference type="OMA" id="PASMFVR"/>
<dbReference type="VEuPathDB" id="FungiDB:SCHCODRAFT_02639355"/>
<keyword evidence="5" id="KW-0175">Coiled coil</keyword>
<dbReference type="eggNOG" id="ENOG502R2XC">
    <property type="taxonomic scope" value="Eukaryota"/>
</dbReference>
<name>D8QG96_SCHCM</name>
<reference evidence="7 8" key="1">
    <citation type="journal article" date="2010" name="Nat. Biotechnol.">
        <title>Genome sequence of the model mushroom Schizophyllum commune.</title>
        <authorList>
            <person name="Ohm R.A."/>
            <person name="de Jong J.F."/>
            <person name="Lugones L.G."/>
            <person name="Aerts A."/>
            <person name="Kothe E."/>
            <person name="Stajich J.E."/>
            <person name="de Vries R.P."/>
            <person name="Record E."/>
            <person name="Levasseur A."/>
            <person name="Baker S.E."/>
            <person name="Bartholomew K.A."/>
            <person name="Coutinho P.M."/>
            <person name="Erdmann S."/>
            <person name="Fowler T.J."/>
            <person name="Gathman A.C."/>
            <person name="Lombard V."/>
            <person name="Henrissat B."/>
            <person name="Knabe N."/>
            <person name="Kuees U."/>
            <person name="Lilly W.W."/>
            <person name="Lindquist E."/>
            <person name="Lucas S."/>
            <person name="Magnuson J.K."/>
            <person name="Piumi F."/>
            <person name="Raudaskoski M."/>
            <person name="Salamov A."/>
            <person name="Schmutz J."/>
            <person name="Schwarze F.W.M.R."/>
            <person name="vanKuyk P.A."/>
            <person name="Horton J.S."/>
            <person name="Grigoriev I.V."/>
            <person name="Woesten H.A.B."/>
        </authorList>
    </citation>
    <scope>NUCLEOTIDE SEQUENCE [LARGE SCALE GENOMIC DNA]</scope>
    <source>
        <strain evidence="8">H4-8 / FGSC 9210</strain>
    </source>
</reference>
<dbReference type="GeneID" id="9596875"/>
<keyword evidence="8" id="KW-1185">Reference proteome</keyword>
<dbReference type="EMBL" id="GL377311">
    <property type="protein sequence ID" value="EFI93254.1"/>
    <property type="molecule type" value="Genomic_DNA"/>
</dbReference>
<organism evidence="8">
    <name type="scientific">Schizophyllum commune (strain H4-8 / FGSC 9210)</name>
    <name type="common">Split gill fungus</name>
    <dbReference type="NCBI Taxonomy" id="578458"/>
    <lineage>
        <taxon>Eukaryota</taxon>
        <taxon>Fungi</taxon>
        <taxon>Dikarya</taxon>
        <taxon>Basidiomycota</taxon>
        <taxon>Agaricomycotina</taxon>
        <taxon>Agaricomycetes</taxon>
        <taxon>Agaricomycetidae</taxon>
        <taxon>Agaricales</taxon>
        <taxon>Schizophyllaceae</taxon>
        <taxon>Schizophyllum</taxon>
    </lineage>
</organism>
<accession>D8QG96</accession>
<sequence>MLAATRLTTARRAAPQLTTVAKRWTSSTKEGSVAQSKEFSKREKAQEDSYARKHEQELLKKMRDEIEKKRKELEALEKQHADEVAKSNKD</sequence>
<evidence type="ECO:0000256" key="3">
    <source>
        <dbReference type="ARBA" id="ARBA00023128"/>
    </source>
</evidence>
<comment type="similarity">
    <text evidence="2 4">Belongs to the ATPase inhibitor family.</text>
</comment>
<evidence type="ECO:0000313" key="7">
    <source>
        <dbReference type="EMBL" id="EFI93254.1"/>
    </source>
</evidence>
<dbReference type="Gene3D" id="1.20.5.500">
    <property type="entry name" value="Single helix bin"/>
    <property type="match status" value="1"/>
</dbReference>
<protein>
    <recommendedName>
        <fullName evidence="4">ATPase inhibitor, mitochondrial</fullName>
    </recommendedName>
</protein>
<evidence type="ECO:0000256" key="4">
    <source>
        <dbReference type="RuleBase" id="RU368087"/>
    </source>
</evidence>
<evidence type="ECO:0000256" key="1">
    <source>
        <dbReference type="ARBA" id="ARBA00004173"/>
    </source>
</evidence>
<dbReference type="InParanoid" id="D8QG96"/>
<comment type="subcellular location">
    <subcellularLocation>
        <location evidence="1">Mitochondrion</location>
    </subcellularLocation>
</comment>
<feature type="compositionally biased region" description="Polar residues" evidence="6">
    <location>
        <begin position="24"/>
        <end position="37"/>
    </location>
</feature>
<dbReference type="Proteomes" id="UP000007431">
    <property type="component" value="Unassembled WGS sequence"/>
</dbReference>
<evidence type="ECO:0000313" key="8">
    <source>
        <dbReference type="Proteomes" id="UP000007431"/>
    </source>
</evidence>
<feature type="coiled-coil region" evidence="5">
    <location>
        <begin position="52"/>
        <end position="86"/>
    </location>
</feature>
<dbReference type="HOGENOM" id="CLU_145563_3_0_1"/>
<dbReference type="OrthoDB" id="5532350at2759"/>
<dbReference type="AlphaFoldDB" id="D8QG96"/>
<dbReference type="RefSeq" id="XP_003028157.1">
    <property type="nucleotide sequence ID" value="XM_003028111.1"/>
</dbReference>
<gene>
    <name evidence="7" type="ORF">SCHCODRAFT_112884</name>
</gene>
<feature type="compositionally biased region" description="Basic and acidic residues" evidence="6">
    <location>
        <begin position="38"/>
        <end position="52"/>
    </location>
</feature>
<dbReference type="KEGG" id="scm:SCHCO_02639355"/>
<evidence type="ECO:0000256" key="5">
    <source>
        <dbReference type="SAM" id="Coils"/>
    </source>
</evidence>
<dbReference type="STRING" id="578458.D8QG96"/>
<dbReference type="GO" id="GO:0042030">
    <property type="term" value="F:ATPase inhibitor activity"/>
    <property type="evidence" value="ECO:0007669"/>
    <property type="project" value="InterPro"/>
</dbReference>